<dbReference type="InterPro" id="IPR036388">
    <property type="entry name" value="WH-like_DNA-bd_sf"/>
</dbReference>
<dbReference type="SUPFAM" id="SSF53850">
    <property type="entry name" value="Periplasmic binding protein-like II"/>
    <property type="match status" value="1"/>
</dbReference>
<feature type="domain" description="HTH lysR-type" evidence="5">
    <location>
        <begin position="5"/>
        <end position="62"/>
    </location>
</feature>
<dbReference type="AlphaFoldDB" id="A0A009IQI9"/>
<evidence type="ECO:0000256" key="2">
    <source>
        <dbReference type="ARBA" id="ARBA00023015"/>
    </source>
</evidence>
<dbReference type="EMBL" id="JEWH01000017">
    <property type="protein sequence ID" value="EXB06043.1"/>
    <property type="molecule type" value="Genomic_DNA"/>
</dbReference>
<dbReference type="InterPro" id="IPR005119">
    <property type="entry name" value="LysR_subst-bd"/>
</dbReference>
<evidence type="ECO:0000313" key="6">
    <source>
        <dbReference type="EMBL" id="EXB06043.1"/>
    </source>
</evidence>
<comment type="similarity">
    <text evidence="1">Belongs to the LysR transcriptional regulatory family.</text>
</comment>
<dbReference type="GO" id="GO:0043565">
    <property type="term" value="F:sequence-specific DNA binding"/>
    <property type="evidence" value="ECO:0007669"/>
    <property type="project" value="TreeGrafter"/>
</dbReference>
<dbReference type="InterPro" id="IPR058163">
    <property type="entry name" value="LysR-type_TF_proteobact-type"/>
</dbReference>
<evidence type="ECO:0000256" key="4">
    <source>
        <dbReference type="ARBA" id="ARBA00023163"/>
    </source>
</evidence>
<dbReference type="GO" id="GO:0006351">
    <property type="term" value="P:DNA-templated transcription"/>
    <property type="evidence" value="ECO:0007669"/>
    <property type="project" value="TreeGrafter"/>
</dbReference>
<sequence>MIERISLNSLKFFYFVAKYGSVTLAAKKLFVTQSAVSKQIYNLEEALNTTLFDRKNKTLVMTKQGEILLNCCHQVFGQLDECLIQLSEPKTENKQLVLSCEPTLSMKWLIPRLSKFKKLGHDFEVVLLTAGGVVDFEKDNIDIAIRRNDFDWGEHIYSEKIADEYIALVQATKPSETNDVLISTSRPNFFKSMSRIAELKQNLKGYTKVELEHFYLCLEGCLAGLGATVISIYMIEKELEWNLLQKNSPVVQDGSAYFLLSHRAFEEDPRKTLFLEWLKAEMNESQHKLL</sequence>
<dbReference type="Pfam" id="PF00126">
    <property type="entry name" value="HTH_1"/>
    <property type="match status" value="1"/>
</dbReference>
<keyword evidence="2" id="KW-0805">Transcription regulation</keyword>
<keyword evidence="4" id="KW-0804">Transcription</keyword>
<evidence type="ECO:0000256" key="1">
    <source>
        <dbReference type="ARBA" id="ARBA00009437"/>
    </source>
</evidence>
<dbReference type="Gene3D" id="3.40.190.10">
    <property type="entry name" value="Periplasmic binding protein-like II"/>
    <property type="match status" value="2"/>
</dbReference>
<dbReference type="Gene3D" id="1.10.10.10">
    <property type="entry name" value="Winged helix-like DNA-binding domain superfamily/Winged helix DNA-binding domain"/>
    <property type="match status" value="1"/>
</dbReference>
<evidence type="ECO:0000313" key="7">
    <source>
        <dbReference type="Proteomes" id="UP000020595"/>
    </source>
</evidence>
<dbReference type="FunFam" id="1.10.10.10:FF:000001">
    <property type="entry name" value="LysR family transcriptional regulator"/>
    <property type="match status" value="1"/>
</dbReference>
<proteinExistence type="inferred from homology"/>
<evidence type="ECO:0000256" key="3">
    <source>
        <dbReference type="ARBA" id="ARBA00023125"/>
    </source>
</evidence>
<dbReference type="Proteomes" id="UP000020595">
    <property type="component" value="Unassembled WGS sequence"/>
</dbReference>
<evidence type="ECO:0000259" key="5">
    <source>
        <dbReference type="PROSITE" id="PS50931"/>
    </source>
</evidence>
<dbReference type="Pfam" id="PF03466">
    <property type="entry name" value="LysR_substrate"/>
    <property type="match status" value="1"/>
</dbReference>
<comment type="caution">
    <text evidence="6">The sequence shown here is derived from an EMBL/GenBank/DDBJ whole genome shotgun (WGS) entry which is preliminary data.</text>
</comment>
<dbReference type="PROSITE" id="PS50931">
    <property type="entry name" value="HTH_LYSR"/>
    <property type="match status" value="1"/>
</dbReference>
<gene>
    <name evidence="6" type="ORF">J512_1732</name>
</gene>
<name>A0A009IQI9_ACIB9</name>
<dbReference type="InterPro" id="IPR000847">
    <property type="entry name" value="LysR_HTH_N"/>
</dbReference>
<dbReference type="RefSeq" id="WP_002124028.1">
    <property type="nucleotide sequence ID" value="NZ_JEWH01000017.1"/>
</dbReference>
<dbReference type="InterPro" id="IPR036390">
    <property type="entry name" value="WH_DNA-bd_sf"/>
</dbReference>
<dbReference type="PATRIC" id="fig|1310613.3.peg.1660"/>
<reference evidence="6 7" key="1">
    <citation type="submission" date="2014-02" db="EMBL/GenBank/DDBJ databases">
        <title>Comparative genomics and transcriptomics to identify genetic mechanisms underlying the emergence of carbapenem resistant Acinetobacter baumannii (CRAb).</title>
        <authorList>
            <person name="Harris A.D."/>
            <person name="Johnson K.J."/>
            <person name="George J."/>
            <person name="Shefchek K."/>
            <person name="Daugherty S.C."/>
            <person name="Parankush S."/>
            <person name="Sadzewicz L."/>
            <person name="Tallon L."/>
            <person name="Sengamalay N."/>
            <person name="Hazen T.H."/>
            <person name="Rasko D.A."/>
        </authorList>
    </citation>
    <scope>NUCLEOTIDE SEQUENCE [LARGE SCALE GENOMIC DNA]</scope>
    <source>
        <strain evidence="6 7">1295743</strain>
    </source>
</reference>
<dbReference type="SUPFAM" id="SSF46785">
    <property type="entry name" value="Winged helix' DNA-binding domain"/>
    <property type="match status" value="1"/>
</dbReference>
<dbReference type="GO" id="GO:0003700">
    <property type="term" value="F:DNA-binding transcription factor activity"/>
    <property type="evidence" value="ECO:0007669"/>
    <property type="project" value="InterPro"/>
</dbReference>
<dbReference type="PRINTS" id="PR00039">
    <property type="entry name" value="HTHLYSR"/>
</dbReference>
<dbReference type="PANTHER" id="PTHR30537">
    <property type="entry name" value="HTH-TYPE TRANSCRIPTIONAL REGULATOR"/>
    <property type="match status" value="1"/>
</dbReference>
<protein>
    <submittedName>
        <fullName evidence="6">Bacterial regulatory helix-turn-helix, lysR family protein</fullName>
    </submittedName>
</protein>
<dbReference type="PANTHER" id="PTHR30537:SF74">
    <property type="entry name" value="HTH-TYPE TRANSCRIPTIONAL REGULATOR TRPI"/>
    <property type="match status" value="1"/>
</dbReference>
<organism evidence="6 7">
    <name type="scientific">Acinetobacter baumannii (strain 1295743)</name>
    <dbReference type="NCBI Taxonomy" id="1310613"/>
    <lineage>
        <taxon>Bacteria</taxon>
        <taxon>Pseudomonadati</taxon>
        <taxon>Pseudomonadota</taxon>
        <taxon>Gammaproteobacteria</taxon>
        <taxon>Moraxellales</taxon>
        <taxon>Moraxellaceae</taxon>
        <taxon>Acinetobacter</taxon>
        <taxon>Acinetobacter calcoaceticus/baumannii complex</taxon>
    </lineage>
</organism>
<accession>A0A009IQI9</accession>
<keyword evidence="3" id="KW-0238">DNA-binding</keyword>